<dbReference type="STRING" id="409849.ENSPMGP00000003066"/>
<dbReference type="GO" id="GO:0005615">
    <property type="term" value="C:extracellular space"/>
    <property type="evidence" value="ECO:0007669"/>
    <property type="project" value="UniProtKB-KW"/>
</dbReference>
<dbReference type="GO" id="GO:0005125">
    <property type="term" value="F:cytokine activity"/>
    <property type="evidence" value="ECO:0007669"/>
    <property type="project" value="UniProtKB-KW"/>
</dbReference>
<evidence type="ECO:0000256" key="3">
    <source>
        <dbReference type="ARBA" id="ARBA00022514"/>
    </source>
</evidence>
<evidence type="ECO:0000256" key="2">
    <source>
        <dbReference type="ARBA" id="ARBA00007432"/>
    </source>
</evidence>
<protein>
    <submittedName>
        <fullName evidence="6">Uncharacterized protein</fullName>
    </submittedName>
</protein>
<dbReference type="GO" id="GO:0070120">
    <property type="term" value="P:ciliary neurotrophic factor-mediated signaling pathway"/>
    <property type="evidence" value="ECO:0007669"/>
    <property type="project" value="InterPro"/>
</dbReference>
<keyword evidence="5" id="KW-0732">Signal</keyword>
<dbReference type="PANTHER" id="PTHR21353:SF9">
    <property type="match status" value="1"/>
</dbReference>
<keyword evidence="7" id="KW-1185">Reference proteome</keyword>
<keyword evidence="3" id="KW-0202">Cytokine</keyword>
<keyword evidence="4" id="KW-0964">Secreted</keyword>
<reference evidence="6" key="2">
    <citation type="submission" date="2025-09" db="UniProtKB">
        <authorList>
            <consortium name="Ensembl"/>
        </authorList>
    </citation>
    <scope>IDENTIFICATION</scope>
</reference>
<reference evidence="6" key="1">
    <citation type="submission" date="2025-08" db="UniProtKB">
        <authorList>
            <consortium name="Ensembl"/>
        </authorList>
    </citation>
    <scope>IDENTIFICATION</scope>
</reference>
<proteinExistence type="inferred from homology"/>
<dbReference type="Pfam" id="PF01110">
    <property type="entry name" value="CNTF"/>
    <property type="match status" value="1"/>
</dbReference>
<dbReference type="PANTHER" id="PTHR21353">
    <property type="match status" value="1"/>
</dbReference>
<dbReference type="InterPro" id="IPR000151">
    <property type="entry name" value="Ciliary_neurotrophic_fac_CNTF"/>
</dbReference>
<dbReference type="Gene3D" id="1.20.1250.10">
    <property type="match status" value="1"/>
</dbReference>
<dbReference type="Ensembl" id="ENSPMGT00000003253.1">
    <property type="protein sequence ID" value="ENSPMGP00000003066.1"/>
    <property type="gene ID" value="ENSPMGG00000002675.1"/>
</dbReference>
<sequence>MLLFVQMTLWWQALILCFSVSCVHCLPSAVLHNKYITSYQLTQFTRCRVQQLLMRYKEEQLGTKDYENKSQHLKDLPSLSTDFYHWLKLTDSERLGTALWDMQAFKSMLQWKREQLSSEDTHSTLPQSFQNIEYDIRDLIINVNNQMNYTGRTYTRPYTTRGHRGVVRSSHHTQWDSRVEGYIILRDLDLYLIKLARDFLLLATKTTKATPTQRQTDIAT</sequence>
<dbReference type="InterPro" id="IPR010681">
    <property type="entry name" value="PRF/CT"/>
</dbReference>
<dbReference type="Proteomes" id="UP000261520">
    <property type="component" value="Unplaced"/>
</dbReference>
<evidence type="ECO:0000256" key="1">
    <source>
        <dbReference type="ARBA" id="ARBA00004613"/>
    </source>
</evidence>
<feature type="signal peptide" evidence="5">
    <location>
        <begin position="1"/>
        <end position="25"/>
    </location>
</feature>
<feature type="chain" id="PRO_5017259623" evidence="5">
    <location>
        <begin position="26"/>
        <end position="220"/>
    </location>
</feature>
<evidence type="ECO:0000313" key="6">
    <source>
        <dbReference type="Ensembl" id="ENSPMGP00000003066.1"/>
    </source>
</evidence>
<dbReference type="AlphaFoldDB" id="A0A3B3ZF85"/>
<evidence type="ECO:0000256" key="4">
    <source>
        <dbReference type="ARBA" id="ARBA00022525"/>
    </source>
</evidence>
<organism evidence="6 7">
    <name type="scientific">Periophthalmus magnuspinnatus</name>
    <dbReference type="NCBI Taxonomy" id="409849"/>
    <lineage>
        <taxon>Eukaryota</taxon>
        <taxon>Metazoa</taxon>
        <taxon>Chordata</taxon>
        <taxon>Craniata</taxon>
        <taxon>Vertebrata</taxon>
        <taxon>Euteleostomi</taxon>
        <taxon>Actinopterygii</taxon>
        <taxon>Neopterygii</taxon>
        <taxon>Teleostei</taxon>
        <taxon>Neoteleostei</taxon>
        <taxon>Acanthomorphata</taxon>
        <taxon>Gobiaria</taxon>
        <taxon>Gobiiformes</taxon>
        <taxon>Gobioidei</taxon>
        <taxon>Gobiidae</taxon>
        <taxon>Oxudercinae</taxon>
        <taxon>Periophthalmus</taxon>
    </lineage>
</organism>
<comment type="subcellular location">
    <subcellularLocation>
        <location evidence="1">Secreted</location>
    </subcellularLocation>
</comment>
<dbReference type="InterPro" id="IPR009079">
    <property type="entry name" value="4_helix_cytokine-like_core"/>
</dbReference>
<name>A0A3B3ZF85_9GOBI</name>
<dbReference type="GO" id="GO:0043524">
    <property type="term" value="P:negative regulation of neuron apoptotic process"/>
    <property type="evidence" value="ECO:0007669"/>
    <property type="project" value="InterPro"/>
</dbReference>
<dbReference type="GO" id="GO:0005127">
    <property type="term" value="F:ciliary neurotrophic factor receptor binding"/>
    <property type="evidence" value="ECO:0007669"/>
    <property type="project" value="InterPro"/>
</dbReference>
<evidence type="ECO:0000256" key="5">
    <source>
        <dbReference type="SAM" id="SignalP"/>
    </source>
</evidence>
<dbReference type="SUPFAM" id="SSF47266">
    <property type="entry name" value="4-helical cytokines"/>
    <property type="match status" value="1"/>
</dbReference>
<accession>A0A3B3ZF85</accession>
<comment type="similarity">
    <text evidence="2">Belongs to the IL-6 superfamily.</text>
</comment>
<evidence type="ECO:0000313" key="7">
    <source>
        <dbReference type="Proteomes" id="UP000261520"/>
    </source>
</evidence>